<comment type="caution">
    <text evidence="2">The sequence shown here is derived from an EMBL/GenBank/DDBJ whole genome shotgun (WGS) entry which is preliminary data.</text>
</comment>
<dbReference type="EMBL" id="JAAMPJ010000009">
    <property type="protein sequence ID" value="NGY63194.1"/>
    <property type="molecule type" value="Genomic_DNA"/>
</dbReference>
<dbReference type="Gene3D" id="3.90.25.10">
    <property type="entry name" value="UDP-galactose 4-epimerase, domain 1"/>
    <property type="match status" value="1"/>
</dbReference>
<dbReference type="Pfam" id="PF05368">
    <property type="entry name" value="NmrA"/>
    <property type="match status" value="1"/>
</dbReference>
<dbReference type="Gene3D" id="3.40.50.720">
    <property type="entry name" value="NAD(P)-binding Rossmann-like Domain"/>
    <property type="match status" value="1"/>
</dbReference>
<dbReference type="Proteomes" id="UP000481360">
    <property type="component" value="Unassembled WGS sequence"/>
</dbReference>
<feature type="domain" description="NmrA-like" evidence="1">
    <location>
        <begin position="2"/>
        <end position="246"/>
    </location>
</feature>
<evidence type="ECO:0000313" key="3">
    <source>
        <dbReference type="Proteomes" id="UP000481360"/>
    </source>
</evidence>
<evidence type="ECO:0000313" key="2">
    <source>
        <dbReference type="EMBL" id="NGY63194.1"/>
    </source>
</evidence>
<gene>
    <name evidence="2" type="ORF">G7043_30170</name>
</gene>
<keyword evidence="3" id="KW-1185">Reference proteome</keyword>
<name>A0A7C9VS94_9PSEU</name>
<dbReference type="PANTHER" id="PTHR47129:SF1">
    <property type="entry name" value="NMRA-LIKE DOMAIN-CONTAINING PROTEIN"/>
    <property type="match status" value="1"/>
</dbReference>
<proteinExistence type="predicted"/>
<dbReference type="PANTHER" id="PTHR47129">
    <property type="entry name" value="QUINONE OXIDOREDUCTASE 2"/>
    <property type="match status" value="1"/>
</dbReference>
<protein>
    <submittedName>
        <fullName evidence="2">SDR family oxidoreductase</fullName>
    </submittedName>
</protein>
<dbReference type="SUPFAM" id="SSF51735">
    <property type="entry name" value="NAD(P)-binding Rossmann-fold domains"/>
    <property type="match status" value="1"/>
</dbReference>
<organism evidence="2 3">
    <name type="scientific">Lentzea alba</name>
    <dbReference type="NCBI Taxonomy" id="2714351"/>
    <lineage>
        <taxon>Bacteria</taxon>
        <taxon>Bacillati</taxon>
        <taxon>Actinomycetota</taxon>
        <taxon>Actinomycetes</taxon>
        <taxon>Pseudonocardiales</taxon>
        <taxon>Pseudonocardiaceae</taxon>
        <taxon>Lentzea</taxon>
    </lineage>
</organism>
<accession>A0A7C9VS94</accession>
<reference evidence="2 3" key="1">
    <citation type="submission" date="2020-03" db="EMBL/GenBank/DDBJ databases">
        <title>Isolation and identification of active actinomycetes.</title>
        <authorList>
            <person name="Sun X."/>
        </authorList>
    </citation>
    <scope>NUCLEOTIDE SEQUENCE [LARGE SCALE GENOMIC DNA]</scope>
    <source>
        <strain evidence="2 3">NEAU-D13</strain>
    </source>
</reference>
<dbReference type="RefSeq" id="WP_166051349.1">
    <property type="nucleotide sequence ID" value="NZ_JAAMPJ010000009.1"/>
</dbReference>
<dbReference type="InterPro" id="IPR008030">
    <property type="entry name" value="NmrA-like"/>
</dbReference>
<evidence type="ECO:0000259" key="1">
    <source>
        <dbReference type="Pfam" id="PF05368"/>
    </source>
</evidence>
<dbReference type="CDD" id="cd05269">
    <property type="entry name" value="TMR_SDR_a"/>
    <property type="match status" value="1"/>
</dbReference>
<dbReference type="InterPro" id="IPR052718">
    <property type="entry name" value="NmrA-type_oxidoreductase"/>
</dbReference>
<sequence>MIVVTGATGHLGRLVVEALARKVPAEEIVAAVRTPEKAADLAALGVQVRVADYDQPSTLAEAFAGAEKLLLVSSSEVGQRVPQHTAAVEAAKAAGVAHIVYTSVLSADTTAIVLAPEHKATEEVIRDSGIPFTFLRNGWYTENYEQAVAQALATGAILGSAGEGKLGGVPRADYAGAAVEVLTGTGHENKVYELAADEAWSYADFAEAIARISGKPVAYQNVPAEQHRSILLGAGLPEFVADMLVDADRAIADGELASDSGDLRTLLGRPTTSLDDAVTSLLKNLG</sequence>
<dbReference type="AlphaFoldDB" id="A0A7C9VS94"/>
<dbReference type="InterPro" id="IPR036291">
    <property type="entry name" value="NAD(P)-bd_dom_sf"/>
</dbReference>